<feature type="compositionally biased region" description="Polar residues" evidence="4">
    <location>
        <begin position="43"/>
        <end position="56"/>
    </location>
</feature>
<dbReference type="Gene3D" id="3.40.50.200">
    <property type="entry name" value="Peptidase S8/S53 domain"/>
    <property type="match status" value="1"/>
</dbReference>
<feature type="compositionally biased region" description="Pro residues" evidence="4">
    <location>
        <begin position="180"/>
        <end position="203"/>
    </location>
</feature>
<dbReference type="EMBL" id="CP120631">
    <property type="protein sequence ID" value="WEW61610.1"/>
    <property type="molecule type" value="Genomic_DNA"/>
</dbReference>
<evidence type="ECO:0000313" key="5">
    <source>
        <dbReference type="EMBL" id="WEW61610.1"/>
    </source>
</evidence>
<keyword evidence="1" id="KW-0732">Signal</keyword>
<evidence type="ECO:0000256" key="2">
    <source>
        <dbReference type="ARBA" id="ARBA00022801"/>
    </source>
</evidence>
<evidence type="ECO:0008006" key="7">
    <source>
        <dbReference type="Google" id="ProtNLM"/>
    </source>
</evidence>
<feature type="compositionally biased region" description="Polar residues" evidence="4">
    <location>
        <begin position="802"/>
        <end position="862"/>
    </location>
</feature>
<reference evidence="5" key="1">
    <citation type="submission" date="2023-03" db="EMBL/GenBank/DDBJ databases">
        <title>Emydomyces testavorans Genome Sequence.</title>
        <authorList>
            <person name="Hoyer L."/>
        </authorList>
    </citation>
    <scope>NUCLEOTIDE SEQUENCE</scope>
    <source>
        <strain evidence="5">16-2883</strain>
    </source>
</reference>
<evidence type="ECO:0000256" key="3">
    <source>
        <dbReference type="ARBA" id="ARBA00023145"/>
    </source>
</evidence>
<dbReference type="InterPro" id="IPR023827">
    <property type="entry name" value="Peptidase_S8_Asp-AS"/>
</dbReference>
<evidence type="ECO:0000256" key="4">
    <source>
        <dbReference type="SAM" id="MobiDB-lite"/>
    </source>
</evidence>
<keyword evidence="6" id="KW-1185">Reference proteome</keyword>
<dbReference type="InterPro" id="IPR036852">
    <property type="entry name" value="Peptidase_S8/S53_dom_sf"/>
</dbReference>
<dbReference type="GO" id="GO:0006508">
    <property type="term" value="P:proteolysis"/>
    <property type="evidence" value="ECO:0007669"/>
    <property type="project" value="InterPro"/>
</dbReference>
<sequence length="999" mass="107651">MAYIWVDTALSSLDHNSAKSLSLPVSTSDTSGQTTQFSTSSQVADVSTSSKPDQPVTTLQPTSTSQKSPQSTGLPSLSAQHTTSLQSYPTTERPTASSKTSSVPMNSVTTASSHSNILPITVLIFGSSTGTFSQAQDTNRAHFTGITTVQTTLTASRGGEIQSTVVPVVIGPGGFFWEPKPLPPPDPPKFPPIPPIPTPPEPPKNSCFTLGDIFSLKCPPASGGGGNSGGKDDGGDDRNNQTPASNKSGSQTPTKTTAVDSTSAMTRTTITNTETMSSHSSSTKETSSTSQTSTCTPNIPNATNGLAARASDDSCLPLLPCVVWPKNAQNKTETDAIAAQLRSLVSDPDSIFTSDTKTMGMNYWRVPLTLDQVTTLEKNIYIGAITLQTDHADPTTAIIRQEDATDDMCVVSQQPGLLLSWTNSFFYDDSAGEGIDVYVVDSGLHKAHSEFTMGENIASKVRYIHVHPDFDGRTPEDDSSLLPDRWSGKSHGTCMLSRIGGHLFGVAKKINPIVVRVPRRHPGGFPEYEDYLDGVARVNDDIGDMKKKAVLNMSWLVYRHNEHGGLTFPSPKDPKVDNSDMFRTRLRDLLKVLIRKGVLPVTGSGNLSRRQIDGWPASFGKSNAGEDYIPELLVAGAVYVDGSMWPNSGTDPEGIPHIWAPGVDIKCATGMVEFNRENIYKATSGTSLASATTAGLAAYFLGLFRDSKYGVDVSTPQKLKDYILSLAHPRKNNLKVVWNGAYPLEYGLCPVRPRAVGTQSSGPINCEFPVQTTKLGTTLSTAVQPTTNLSVKASASTNLRSTTVGLTTPSVSTTRNSLTSSLPPRGTSTETSMSNGSSEQRSVTRESVTTQKTTLETHTSTAQPSSQPPSEHPLRESTSCRIIIRQSQRLTRYSQQSGGRIPPITENVVHIKVSNDRGTNVYYDHEFAGVTADKPLDISVLPQASDIIPYRITVDFTAEDRRPAAFRDWLVRIHAGPTNWDFNDTDQSKLPFCRVGNWP</sequence>
<feature type="compositionally biased region" description="Polar residues" evidence="4">
    <location>
        <begin position="73"/>
        <end position="112"/>
    </location>
</feature>
<keyword evidence="2" id="KW-0378">Hydrolase</keyword>
<dbReference type="SUPFAM" id="SSF52743">
    <property type="entry name" value="Subtilisin-like"/>
    <property type="match status" value="1"/>
</dbReference>
<feature type="compositionally biased region" description="Polar residues" evidence="4">
    <location>
        <begin position="240"/>
        <end position="265"/>
    </location>
</feature>
<feature type="compositionally biased region" description="Basic and acidic residues" evidence="4">
    <location>
        <begin position="230"/>
        <end position="239"/>
    </location>
</feature>
<dbReference type="PROSITE" id="PS00136">
    <property type="entry name" value="SUBTILASE_ASP"/>
    <property type="match status" value="1"/>
</dbReference>
<organism evidence="5 6">
    <name type="scientific">Emydomyces testavorans</name>
    <dbReference type="NCBI Taxonomy" id="2070801"/>
    <lineage>
        <taxon>Eukaryota</taxon>
        <taxon>Fungi</taxon>
        <taxon>Dikarya</taxon>
        <taxon>Ascomycota</taxon>
        <taxon>Pezizomycotina</taxon>
        <taxon>Eurotiomycetes</taxon>
        <taxon>Eurotiomycetidae</taxon>
        <taxon>Onygenales</taxon>
        <taxon>Nannizziopsiaceae</taxon>
        <taxon>Emydomyces</taxon>
    </lineage>
</organism>
<feature type="region of interest" description="Disordered" evidence="4">
    <location>
        <begin position="802"/>
        <end position="878"/>
    </location>
</feature>
<name>A0AAF0DRF7_9EURO</name>
<dbReference type="Proteomes" id="UP001219355">
    <property type="component" value="Chromosome 5"/>
</dbReference>
<protein>
    <recommendedName>
        <fullName evidence="7">Peptidase S8/S53 domain-containing protein</fullName>
    </recommendedName>
</protein>
<feature type="region of interest" description="Disordered" evidence="4">
    <location>
        <begin position="17"/>
        <end position="112"/>
    </location>
</feature>
<keyword evidence="3" id="KW-0865">Zymogen</keyword>
<feature type="region of interest" description="Disordered" evidence="4">
    <location>
        <begin position="177"/>
        <end position="299"/>
    </location>
</feature>
<dbReference type="PRINTS" id="PR00723">
    <property type="entry name" value="SUBTILISIN"/>
</dbReference>
<evidence type="ECO:0000313" key="6">
    <source>
        <dbReference type="Proteomes" id="UP001219355"/>
    </source>
</evidence>
<gene>
    <name evidence="5" type="ORF">PRK78_007101</name>
</gene>
<dbReference type="AlphaFoldDB" id="A0AAF0DRF7"/>
<feature type="compositionally biased region" description="Low complexity" evidence="4">
    <location>
        <begin position="26"/>
        <end position="42"/>
    </location>
</feature>
<dbReference type="GO" id="GO:0004252">
    <property type="term" value="F:serine-type endopeptidase activity"/>
    <property type="evidence" value="ECO:0007669"/>
    <property type="project" value="InterPro"/>
</dbReference>
<proteinExistence type="predicted"/>
<dbReference type="InterPro" id="IPR015500">
    <property type="entry name" value="Peptidase_S8_subtilisin-rel"/>
</dbReference>
<accession>A0AAF0DRF7</accession>
<feature type="compositionally biased region" description="Low complexity" evidence="4">
    <location>
        <begin position="57"/>
        <end position="72"/>
    </location>
</feature>
<feature type="compositionally biased region" description="Low complexity" evidence="4">
    <location>
        <begin position="266"/>
        <end position="296"/>
    </location>
</feature>
<evidence type="ECO:0000256" key="1">
    <source>
        <dbReference type="ARBA" id="ARBA00022729"/>
    </source>
</evidence>